<protein>
    <submittedName>
        <fullName evidence="2">Uncharacterized protein</fullName>
    </submittedName>
</protein>
<name>A0A0E9U1A1_ANGAN</name>
<feature type="region of interest" description="Disordered" evidence="1">
    <location>
        <begin position="1"/>
        <end position="31"/>
    </location>
</feature>
<sequence length="31" mass="3507">MLTKSLNTHAEHIQITSKIDEKPKAGKIMRS</sequence>
<reference evidence="2" key="2">
    <citation type="journal article" date="2015" name="Fish Shellfish Immunol.">
        <title>Early steps in the European eel (Anguilla anguilla)-Vibrio vulnificus interaction in the gills: Role of the RtxA13 toxin.</title>
        <authorList>
            <person name="Callol A."/>
            <person name="Pajuelo D."/>
            <person name="Ebbesson L."/>
            <person name="Teles M."/>
            <person name="MacKenzie S."/>
            <person name="Amaro C."/>
        </authorList>
    </citation>
    <scope>NUCLEOTIDE SEQUENCE</scope>
</reference>
<reference evidence="2" key="1">
    <citation type="submission" date="2014-11" db="EMBL/GenBank/DDBJ databases">
        <authorList>
            <person name="Amaro Gonzalez C."/>
        </authorList>
    </citation>
    <scope>NUCLEOTIDE SEQUENCE</scope>
</reference>
<proteinExistence type="predicted"/>
<organism evidence="2">
    <name type="scientific">Anguilla anguilla</name>
    <name type="common">European freshwater eel</name>
    <name type="synonym">Muraena anguilla</name>
    <dbReference type="NCBI Taxonomy" id="7936"/>
    <lineage>
        <taxon>Eukaryota</taxon>
        <taxon>Metazoa</taxon>
        <taxon>Chordata</taxon>
        <taxon>Craniata</taxon>
        <taxon>Vertebrata</taxon>
        <taxon>Euteleostomi</taxon>
        <taxon>Actinopterygii</taxon>
        <taxon>Neopterygii</taxon>
        <taxon>Teleostei</taxon>
        <taxon>Anguilliformes</taxon>
        <taxon>Anguillidae</taxon>
        <taxon>Anguilla</taxon>
    </lineage>
</organism>
<dbReference type="EMBL" id="GBXM01049849">
    <property type="protein sequence ID" value="JAH58728.1"/>
    <property type="molecule type" value="Transcribed_RNA"/>
</dbReference>
<dbReference type="AlphaFoldDB" id="A0A0E9U1A1"/>
<evidence type="ECO:0000256" key="1">
    <source>
        <dbReference type="SAM" id="MobiDB-lite"/>
    </source>
</evidence>
<evidence type="ECO:0000313" key="2">
    <source>
        <dbReference type="EMBL" id="JAH58728.1"/>
    </source>
</evidence>
<accession>A0A0E9U1A1</accession>